<dbReference type="Gene3D" id="3.40.109.40">
    <property type="match status" value="1"/>
</dbReference>
<proteinExistence type="predicted"/>
<evidence type="ECO:0000313" key="1">
    <source>
        <dbReference type="EMBL" id="AKA70604.1"/>
    </source>
</evidence>
<dbReference type="Proteomes" id="UP000033115">
    <property type="component" value="Chromosome"/>
</dbReference>
<organism evidence="1 2">
    <name type="scientific">Clostridium scatologenes</name>
    <dbReference type="NCBI Taxonomy" id="1548"/>
    <lineage>
        <taxon>Bacteria</taxon>
        <taxon>Bacillati</taxon>
        <taxon>Bacillota</taxon>
        <taxon>Clostridia</taxon>
        <taxon>Eubacteriales</taxon>
        <taxon>Clostridiaceae</taxon>
        <taxon>Clostridium</taxon>
    </lineage>
</organism>
<evidence type="ECO:0000313" key="2">
    <source>
        <dbReference type="Proteomes" id="UP000033115"/>
    </source>
</evidence>
<dbReference type="RefSeq" id="WP_029160723.1">
    <property type="nucleotide sequence ID" value="NZ_CP009933.1"/>
</dbReference>
<dbReference type="STRING" id="1548.CSCA_3479"/>
<evidence type="ECO:0008006" key="3">
    <source>
        <dbReference type="Google" id="ProtNLM"/>
    </source>
</evidence>
<reference evidence="1 2" key="1">
    <citation type="journal article" date="2015" name="J. Biotechnol.">
        <title>Complete genome sequence of a malodorant-producing acetogen, Clostridium scatologenes ATCC 25775(T).</title>
        <authorList>
            <person name="Zhu Z."/>
            <person name="Guo T."/>
            <person name="Zheng H."/>
            <person name="Song T."/>
            <person name="Ouyang P."/>
            <person name="Xie J."/>
        </authorList>
    </citation>
    <scope>NUCLEOTIDE SEQUENCE [LARGE SCALE GENOMIC DNA]</scope>
    <source>
        <strain evidence="1 2">ATCC 25775</strain>
    </source>
</reference>
<keyword evidence="2" id="KW-1185">Reference proteome</keyword>
<name>A0A0E3JPZ4_CLOSL</name>
<dbReference type="InterPro" id="IPR037010">
    <property type="entry name" value="VitB12-dep_Met_synth_activ_sf"/>
</dbReference>
<sequence length="235" mass="27012">MKTLANGCILLEDLKFNIEYSKLYNELNITSKDQSVLLKELIAEAEKIAKPKALFKKCTIDKKSYNSTLIGGEEFFSKVIAVNLHNELIAFPYIITAGTEMQKWCESKEDKLANKTAEHISQSILVQVHLELQKYIESNFSTGSLARVNPGSTIDWNMDELRKIFNILDDPMKYIGVSLNDKFYMTPSKTYAGIYFHNENNYKNCLMCPGTECPLREVPYDENYYAKNYENFTSI</sequence>
<dbReference type="GO" id="GO:0008705">
    <property type="term" value="F:methionine synthase activity"/>
    <property type="evidence" value="ECO:0007669"/>
    <property type="project" value="InterPro"/>
</dbReference>
<accession>A0A0E3JPZ4</accession>
<gene>
    <name evidence="1" type="ORF">CSCA_3479</name>
</gene>
<dbReference type="SUPFAM" id="SSF56507">
    <property type="entry name" value="Methionine synthase activation domain-like"/>
    <property type="match status" value="1"/>
</dbReference>
<dbReference type="EMBL" id="CP009933">
    <property type="protein sequence ID" value="AKA70604.1"/>
    <property type="molecule type" value="Genomic_DNA"/>
</dbReference>
<dbReference type="AlphaFoldDB" id="A0A0E3JPZ4"/>
<dbReference type="KEGG" id="csq:CSCA_3479"/>
<protein>
    <recommendedName>
        <fullName evidence="3">Vitamin B12 dependent methionine synthase activation region</fullName>
    </recommendedName>
</protein>
<dbReference type="HOGENOM" id="CLU_105790_0_0_9"/>